<keyword evidence="1" id="KW-0732">Signal</keyword>
<evidence type="ECO:0000313" key="3">
    <source>
        <dbReference type="Proteomes" id="UP000824208"/>
    </source>
</evidence>
<evidence type="ECO:0008006" key="4">
    <source>
        <dbReference type="Google" id="ProtNLM"/>
    </source>
</evidence>
<accession>A0A9D2S5X5</accession>
<comment type="caution">
    <text evidence="2">The sequence shown here is derived from an EMBL/GenBank/DDBJ whole genome shotgun (WGS) entry which is preliminary data.</text>
</comment>
<protein>
    <recommendedName>
        <fullName evidence="4">SipW-cognate class signal peptide</fullName>
    </recommendedName>
</protein>
<gene>
    <name evidence="2" type="ORF">H9714_09980</name>
</gene>
<proteinExistence type="predicted"/>
<dbReference type="EMBL" id="DWYC01000088">
    <property type="protein sequence ID" value="HJB57867.1"/>
    <property type="molecule type" value="Genomic_DNA"/>
</dbReference>
<sequence>MKMKKIVATGSALALTAAVAVGGTLAYLQDASGDVVNTFTWDAKNAIQLTLDEHKYLPESNTLDMEADPVQANSNYSIIPGATAPKDPTLHLDTETASYLYVVIDNKLGEDVVAITGLGQNWNRVESATLPAGVAGTLYYYTGTVTNGDYPVFTGVEYADDLEYDEETSVTGTITVKGFAVQASAGGDAVAAWNATFGAPQP</sequence>
<feature type="signal peptide" evidence="1">
    <location>
        <begin position="1"/>
        <end position="20"/>
    </location>
</feature>
<evidence type="ECO:0000313" key="2">
    <source>
        <dbReference type="EMBL" id="HJB57867.1"/>
    </source>
</evidence>
<dbReference type="AlphaFoldDB" id="A0A9D2S5X5"/>
<evidence type="ECO:0000256" key="1">
    <source>
        <dbReference type="SAM" id="SignalP"/>
    </source>
</evidence>
<dbReference type="Proteomes" id="UP000824208">
    <property type="component" value="Unassembled WGS sequence"/>
</dbReference>
<reference evidence="2" key="2">
    <citation type="submission" date="2021-04" db="EMBL/GenBank/DDBJ databases">
        <authorList>
            <person name="Gilroy R."/>
        </authorList>
    </citation>
    <scope>NUCLEOTIDE SEQUENCE</scope>
    <source>
        <strain evidence="2">CHK189-11263</strain>
    </source>
</reference>
<reference evidence="2" key="1">
    <citation type="journal article" date="2021" name="PeerJ">
        <title>Extensive microbial diversity within the chicken gut microbiome revealed by metagenomics and culture.</title>
        <authorList>
            <person name="Gilroy R."/>
            <person name="Ravi A."/>
            <person name="Getino M."/>
            <person name="Pursley I."/>
            <person name="Horton D.L."/>
            <person name="Alikhan N.F."/>
            <person name="Baker D."/>
            <person name="Gharbi K."/>
            <person name="Hall N."/>
            <person name="Watson M."/>
            <person name="Adriaenssens E.M."/>
            <person name="Foster-Nyarko E."/>
            <person name="Jarju S."/>
            <person name="Secka A."/>
            <person name="Antonio M."/>
            <person name="Oren A."/>
            <person name="Chaudhuri R.R."/>
            <person name="La Ragione R."/>
            <person name="Hildebrand F."/>
            <person name="Pallen M.J."/>
        </authorList>
    </citation>
    <scope>NUCLEOTIDE SEQUENCE</scope>
    <source>
        <strain evidence="2">CHK189-11263</strain>
    </source>
</reference>
<feature type="chain" id="PRO_5039103423" description="SipW-cognate class signal peptide" evidence="1">
    <location>
        <begin position="21"/>
        <end position="202"/>
    </location>
</feature>
<organism evidence="2 3">
    <name type="scientific">Candidatus Flavonifractor intestinipullorum</name>
    <dbReference type="NCBI Taxonomy" id="2838587"/>
    <lineage>
        <taxon>Bacteria</taxon>
        <taxon>Bacillati</taxon>
        <taxon>Bacillota</taxon>
        <taxon>Clostridia</taxon>
        <taxon>Eubacteriales</taxon>
        <taxon>Oscillospiraceae</taxon>
        <taxon>Flavonifractor</taxon>
    </lineage>
</organism>
<name>A0A9D2S5X5_9FIRM</name>